<accession>A0ABY9UE35</accession>
<organism evidence="1 2">
    <name type="scientific">Streptomyces violaceus</name>
    <name type="common">Streptomyces venezuelae</name>
    <dbReference type="NCBI Taxonomy" id="1936"/>
    <lineage>
        <taxon>Bacteria</taxon>
        <taxon>Bacillati</taxon>
        <taxon>Actinomycetota</taxon>
        <taxon>Actinomycetes</taxon>
        <taxon>Kitasatosporales</taxon>
        <taxon>Streptomycetaceae</taxon>
        <taxon>Streptomyces</taxon>
    </lineage>
</organism>
<gene>
    <name evidence="1" type="ORF">RI060_29095</name>
</gene>
<reference evidence="1 2" key="1">
    <citation type="submission" date="2023-09" db="EMBL/GenBank/DDBJ databases">
        <title>The genome sequence of Streptomyces anthocyanicus.</title>
        <authorList>
            <person name="Mo P."/>
        </authorList>
    </citation>
    <scope>NUCLEOTIDE SEQUENCE [LARGE SCALE GENOMIC DNA]</scope>
    <source>
        <strain evidence="1 2">JCM 4387</strain>
    </source>
</reference>
<proteinExistence type="predicted"/>
<dbReference type="EMBL" id="CP134213">
    <property type="protein sequence ID" value="WND21144.1"/>
    <property type="molecule type" value="Genomic_DNA"/>
</dbReference>
<evidence type="ECO:0000313" key="2">
    <source>
        <dbReference type="Proteomes" id="UP001249394"/>
    </source>
</evidence>
<name>A0ABY9UE35_STRVL</name>
<protein>
    <submittedName>
        <fullName evidence="1">Uncharacterized protein</fullName>
    </submittedName>
</protein>
<keyword evidence="2" id="KW-1185">Reference proteome</keyword>
<evidence type="ECO:0000313" key="1">
    <source>
        <dbReference type="EMBL" id="WND21144.1"/>
    </source>
</evidence>
<sequence>MTREEALIHARAAALRAHDLAVEAERFARNPDSRSKVPAFAAAGSVWADTAKAYAAIGAAQPETETIHG</sequence>
<dbReference type="Proteomes" id="UP001249394">
    <property type="component" value="Chromosome"/>
</dbReference>